<protein>
    <recommendedName>
        <fullName evidence="12">Sarcosine oxidase subunit beta</fullName>
        <ecNumber evidence="11">1.5.3.24</ecNumber>
    </recommendedName>
    <alternativeName>
        <fullName evidence="13">Sarcosine oxidase (5,10-methylenetetrahydrofolate-forming) subunit beta</fullName>
    </alternativeName>
    <alternativeName>
        <fullName evidence="14">Tetrameric sarcosine oxidase subunit beta</fullName>
    </alternativeName>
</protein>
<dbReference type="InterPro" id="IPR036188">
    <property type="entry name" value="FAD/NAD-bd_sf"/>
</dbReference>
<evidence type="ECO:0000256" key="2">
    <source>
        <dbReference type="ARBA" id="ARBA00001974"/>
    </source>
</evidence>
<dbReference type="InterPro" id="IPR006076">
    <property type="entry name" value="FAD-dep_OxRdtase"/>
</dbReference>
<evidence type="ECO:0000259" key="17">
    <source>
        <dbReference type="PROSITE" id="PS50206"/>
    </source>
</evidence>
<evidence type="ECO:0000256" key="11">
    <source>
        <dbReference type="ARBA" id="ARBA00044044"/>
    </source>
</evidence>
<comment type="similarity">
    <text evidence="10">Belongs to the SoxB family.</text>
</comment>
<evidence type="ECO:0000256" key="13">
    <source>
        <dbReference type="ARBA" id="ARBA00044216"/>
    </source>
</evidence>
<comment type="caution">
    <text evidence="18">The sequence shown here is derived from an EMBL/GenBank/DDBJ whole genome shotgun (WGS) entry which is preliminary data.</text>
</comment>
<dbReference type="PANTHER" id="PTHR13847">
    <property type="entry name" value="SARCOSINE DEHYDROGENASE-RELATED"/>
    <property type="match status" value="1"/>
</dbReference>
<evidence type="ECO:0000256" key="3">
    <source>
        <dbReference type="ARBA" id="ARBA00004496"/>
    </source>
</evidence>
<dbReference type="GO" id="GO:0005737">
    <property type="term" value="C:cytoplasm"/>
    <property type="evidence" value="ECO:0007669"/>
    <property type="project" value="UniProtKB-SubCell"/>
</dbReference>
<evidence type="ECO:0000256" key="5">
    <source>
        <dbReference type="ARBA" id="ARBA00022630"/>
    </source>
</evidence>
<comment type="subcellular location">
    <subcellularLocation>
        <location evidence="3">Cytoplasm</location>
    </subcellularLocation>
</comment>
<keyword evidence="9" id="KW-0560">Oxidoreductase</keyword>
<keyword evidence="19" id="KW-1185">Reference proteome</keyword>
<dbReference type="Proteomes" id="UP000241229">
    <property type="component" value="Unassembled WGS sequence"/>
</dbReference>
<evidence type="ECO:0000256" key="10">
    <source>
        <dbReference type="ARBA" id="ARBA00043973"/>
    </source>
</evidence>
<dbReference type="PROSITE" id="PS50206">
    <property type="entry name" value="RHODANESE_3"/>
    <property type="match status" value="1"/>
</dbReference>
<dbReference type="SUPFAM" id="SSF51905">
    <property type="entry name" value="FAD/NAD(P)-binding domain"/>
    <property type="match status" value="1"/>
</dbReference>
<evidence type="ECO:0000256" key="8">
    <source>
        <dbReference type="ARBA" id="ARBA00022827"/>
    </source>
</evidence>
<evidence type="ECO:0000313" key="19">
    <source>
        <dbReference type="Proteomes" id="UP000241229"/>
    </source>
</evidence>
<comment type="cofactor">
    <cofactor evidence="2">
        <name>FAD</name>
        <dbReference type="ChEBI" id="CHEBI:57692"/>
    </cofactor>
</comment>
<dbReference type="PANTHER" id="PTHR13847:SF287">
    <property type="entry name" value="FAD-DEPENDENT OXIDOREDUCTASE DOMAIN-CONTAINING PROTEIN 1"/>
    <property type="match status" value="1"/>
</dbReference>
<evidence type="ECO:0000256" key="12">
    <source>
        <dbReference type="ARBA" id="ARBA00044150"/>
    </source>
</evidence>
<keyword evidence="6" id="KW-0288">FMN</keyword>
<dbReference type="GO" id="GO:0000166">
    <property type="term" value="F:nucleotide binding"/>
    <property type="evidence" value="ECO:0007669"/>
    <property type="project" value="UniProtKB-KW"/>
</dbReference>
<dbReference type="InterPro" id="IPR001763">
    <property type="entry name" value="Rhodanese-like_dom"/>
</dbReference>
<dbReference type="EC" id="1.5.3.24" evidence="11"/>
<proteinExistence type="inferred from homology"/>
<keyword evidence="5" id="KW-0285">Flavoprotein</keyword>
<reference evidence="18 19" key="1">
    <citation type="submission" date="2018-03" db="EMBL/GenBank/DDBJ databases">
        <title>The draft genome of Mesorhizobium sp. 6GN-30.</title>
        <authorList>
            <person name="Liu L."/>
            <person name="Li L."/>
            <person name="Wang T."/>
            <person name="Zhang X."/>
            <person name="Liang L."/>
        </authorList>
    </citation>
    <scope>NUCLEOTIDE SEQUENCE [LARGE SCALE GENOMIC DNA]</scope>
    <source>
        <strain evidence="18 19">6GN30</strain>
    </source>
</reference>
<evidence type="ECO:0000256" key="4">
    <source>
        <dbReference type="ARBA" id="ARBA00022490"/>
    </source>
</evidence>
<accession>A0A2P7SH27</accession>
<dbReference type="NCBIfam" id="TIGR01373">
    <property type="entry name" value="soxB"/>
    <property type="match status" value="1"/>
</dbReference>
<keyword evidence="8" id="KW-0274">FAD</keyword>
<name>A0A2P7SH27_9HYPH</name>
<feature type="domain" description="Rhodanese" evidence="17">
    <location>
        <begin position="35"/>
        <end position="79"/>
    </location>
</feature>
<comment type="catalytic activity">
    <reaction evidence="15">
        <text>sarcosine + O2 + H2O = formaldehyde + glycine + H2O2</text>
        <dbReference type="Rhea" id="RHEA:13313"/>
        <dbReference type="ChEBI" id="CHEBI:15377"/>
        <dbReference type="ChEBI" id="CHEBI:15379"/>
        <dbReference type="ChEBI" id="CHEBI:16240"/>
        <dbReference type="ChEBI" id="CHEBI:16842"/>
        <dbReference type="ChEBI" id="CHEBI:57305"/>
        <dbReference type="ChEBI" id="CHEBI:57433"/>
    </reaction>
</comment>
<dbReference type="Gene3D" id="3.50.50.60">
    <property type="entry name" value="FAD/NAD(P)-binding domain"/>
    <property type="match status" value="1"/>
</dbReference>
<evidence type="ECO:0000256" key="14">
    <source>
        <dbReference type="ARBA" id="ARBA00044295"/>
    </source>
</evidence>
<evidence type="ECO:0000256" key="16">
    <source>
        <dbReference type="ARBA" id="ARBA00048917"/>
    </source>
</evidence>
<dbReference type="OrthoDB" id="9815989at2"/>
<dbReference type="AlphaFoldDB" id="A0A2P7SH27"/>
<organism evidence="18 19">
    <name type="scientific">Kumtagia ephedrae</name>
    <dbReference type="NCBI Taxonomy" id="2116701"/>
    <lineage>
        <taxon>Bacteria</taxon>
        <taxon>Pseudomonadati</taxon>
        <taxon>Pseudomonadota</taxon>
        <taxon>Alphaproteobacteria</taxon>
        <taxon>Hyphomicrobiales</taxon>
        <taxon>Phyllobacteriaceae</taxon>
        <taxon>Kumtagia</taxon>
    </lineage>
</organism>
<dbReference type="Gene3D" id="3.30.9.10">
    <property type="entry name" value="D-Amino Acid Oxidase, subunit A, domain 2"/>
    <property type="match status" value="1"/>
</dbReference>
<keyword evidence="4" id="KW-0963">Cytoplasm</keyword>
<keyword evidence="7" id="KW-0547">Nucleotide-binding</keyword>
<evidence type="ECO:0000256" key="15">
    <source>
        <dbReference type="ARBA" id="ARBA00047316"/>
    </source>
</evidence>
<dbReference type="SUPFAM" id="SSF54373">
    <property type="entry name" value="FAD-linked reductases, C-terminal domain"/>
    <property type="match status" value="1"/>
</dbReference>
<dbReference type="GO" id="GO:0046653">
    <property type="term" value="P:tetrahydrofolate metabolic process"/>
    <property type="evidence" value="ECO:0007669"/>
    <property type="project" value="InterPro"/>
</dbReference>
<evidence type="ECO:0000313" key="18">
    <source>
        <dbReference type="EMBL" id="PSJ61784.1"/>
    </source>
</evidence>
<evidence type="ECO:0000256" key="9">
    <source>
        <dbReference type="ARBA" id="ARBA00023002"/>
    </source>
</evidence>
<evidence type="ECO:0000256" key="7">
    <source>
        <dbReference type="ARBA" id="ARBA00022741"/>
    </source>
</evidence>
<dbReference type="InterPro" id="IPR006278">
    <property type="entry name" value="SoxB"/>
</dbReference>
<dbReference type="EMBL" id="PXYK01000007">
    <property type="protein sequence ID" value="PSJ61784.1"/>
    <property type="molecule type" value="Genomic_DNA"/>
</dbReference>
<sequence length="419" mass="45743">MAEYSALSILKNALSGNRHWKPAWRKPDPKPSYDVIVIGGGGHGLSTAYYLAKEHGITNVAVLEKGYLGSGNVGRNTTAVRSNYLLPENIRFYEQSMKLWENLSHDLNYNVMFSQRGVLNLAHTPAQLDDYARRGNAMRHLDADAELMTPEQIARLVPGIDMSRSARFPIVGGLMQRRAGTARHDAVAWGYARGADRRGVDILENCAVTGFLREGDRVVGVATTRGEIRAKKVAVAVAGSTGHVLRMAGIERLPIESHVLQAFVSESLKPFLDTVVTFGMGHFYMGQSDKGGLVYGGDLDGYNSYAQRGGLPIVEEVMSEMLALFPSLAPVRVLRSWGGVCDMSMDGSPIITTGPLPGMYLNCGWCYGGFKATPISGWCFAWTIAKNAPHELNASFTLDRFHRGLVIDDKGQGATPRLH</sequence>
<comment type="cofactor">
    <cofactor evidence="1">
        <name>FMN</name>
        <dbReference type="ChEBI" id="CHEBI:58210"/>
    </cofactor>
</comment>
<evidence type="ECO:0000256" key="1">
    <source>
        <dbReference type="ARBA" id="ARBA00001917"/>
    </source>
</evidence>
<dbReference type="RefSeq" id="WP_106771892.1">
    <property type="nucleotide sequence ID" value="NZ_PXYK01000007.1"/>
</dbReference>
<comment type="catalytic activity">
    <reaction evidence="16">
        <text>sarcosine + (6S)-5,6,7,8-tetrahydrofolate + O2 = (6R)-5,10-methylene-5,6,7,8-tetrahydrofolate + glycine + H2O2</text>
        <dbReference type="Rhea" id="RHEA:70455"/>
        <dbReference type="ChEBI" id="CHEBI:15379"/>
        <dbReference type="ChEBI" id="CHEBI:15636"/>
        <dbReference type="ChEBI" id="CHEBI:16240"/>
        <dbReference type="ChEBI" id="CHEBI:57305"/>
        <dbReference type="ChEBI" id="CHEBI:57433"/>
        <dbReference type="ChEBI" id="CHEBI:57453"/>
        <dbReference type="EC" id="1.5.3.24"/>
    </reaction>
</comment>
<gene>
    <name evidence="18" type="ORF">C7I84_09290</name>
</gene>
<evidence type="ECO:0000256" key="6">
    <source>
        <dbReference type="ARBA" id="ARBA00022643"/>
    </source>
</evidence>
<dbReference type="Pfam" id="PF01266">
    <property type="entry name" value="DAO"/>
    <property type="match status" value="1"/>
</dbReference>
<dbReference type="GO" id="GO:0008115">
    <property type="term" value="F:sarcosine oxidase activity"/>
    <property type="evidence" value="ECO:0007669"/>
    <property type="project" value="InterPro"/>
</dbReference>